<dbReference type="EMBL" id="JBBPBN010000003">
    <property type="protein sequence ID" value="KAK9043891.1"/>
    <property type="molecule type" value="Genomic_DNA"/>
</dbReference>
<accession>A0ABR2U2D1</accession>
<evidence type="ECO:0000313" key="2">
    <source>
        <dbReference type="Proteomes" id="UP001396334"/>
    </source>
</evidence>
<proteinExistence type="predicted"/>
<sequence length="96" mass="10776">MYEIPNSGGRVKKAYSEVLDKQQILLGCYSRTHEQLDLQSSSIKSSSHEMNTFVSQFPEITHKVDKPGENHNFDFGLLESVVSTTVSSRSLRSSPK</sequence>
<evidence type="ECO:0000313" key="1">
    <source>
        <dbReference type="EMBL" id="KAK9043891.1"/>
    </source>
</evidence>
<comment type="caution">
    <text evidence="1">The sequence shown here is derived from an EMBL/GenBank/DDBJ whole genome shotgun (WGS) entry which is preliminary data.</text>
</comment>
<organism evidence="1 2">
    <name type="scientific">Hibiscus sabdariffa</name>
    <name type="common">roselle</name>
    <dbReference type="NCBI Taxonomy" id="183260"/>
    <lineage>
        <taxon>Eukaryota</taxon>
        <taxon>Viridiplantae</taxon>
        <taxon>Streptophyta</taxon>
        <taxon>Embryophyta</taxon>
        <taxon>Tracheophyta</taxon>
        <taxon>Spermatophyta</taxon>
        <taxon>Magnoliopsida</taxon>
        <taxon>eudicotyledons</taxon>
        <taxon>Gunneridae</taxon>
        <taxon>Pentapetalae</taxon>
        <taxon>rosids</taxon>
        <taxon>malvids</taxon>
        <taxon>Malvales</taxon>
        <taxon>Malvaceae</taxon>
        <taxon>Malvoideae</taxon>
        <taxon>Hibiscus</taxon>
    </lineage>
</organism>
<reference evidence="1 2" key="1">
    <citation type="journal article" date="2024" name="G3 (Bethesda)">
        <title>Genome assembly of Hibiscus sabdariffa L. provides insights into metabolisms of medicinal natural products.</title>
        <authorList>
            <person name="Kim T."/>
        </authorList>
    </citation>
    <scope>NUCLEOTIDE SEQUENCE [LARGE SCALE GENOMIC DNA]</scope>
    <source>
        <strain evidence="1">TK-2024</strain>
        <tissue evidence="1">Old leaves</tissue>
    </source>
</reference>
<dbReference type="Proteomes" id="UP001396334">
    <property type="component" value="Unassembled WGS sequence"/>
</dbReference>
<gene>
    <name evidence="1" type="ORF">V6N11_072215</name>
</gene>
<keyword evidence="2" id="KW-1185">Reference proteome</keyword>
<protein>
    <submittedName>
        <fullName evidence="1">Uncharacterized protein</fullName>
    </submittedName>
</protein>
<name>A0ABR2U2D1_9ROSI</name>